<dbReference type="Gene3D" id="4.10.60.10">
    <property type="entry name" value="Zinc finger, CCHC-type"/>
    <property type="match status" value="1"/>
</dbReference>
<dbReference type="Proteomes" id="UP001642540">
    <property type="component" value="Unassembled WGS sequence"/>
</dbReference>
<gene>
    <name evidence="5" type="ORF">ODALV1_LOCUS3578</name>
</gene>
<dbReference type="PROSITE" id="PS50158">
    <property type="entry name" value="ZF_CCHC"/>
    <property type="match status" value="1"/>
</dbReference>
<evidence type="ECO:0000256" key="3">
    <source>
        <dbReference type="SAM" id="SignalP"/>
    </source>
</evidence>
<evidence type="ECO:0000313" key="6">
    <source>
        <dbReference type="Proteomes" id="UP001642540"/>
    </source>
</evidence>
<dbReference type="SUPFAM" id="SSF57756">
    <property type="entry name" value="Retrovirus zinc finger-like domains"/>
    <property type="match status" value="1"/>
</dbReference>
<proteinExistence type="predicted"/>
<keyword evidence="1" id="KW-0862">Zinc</keyword>
<evidence type="ECO:0000256" key="1">
    <source>
        <dbReference type="PROSITE-ProRule" id="PRU00047"/>
    </source>
</evidence>
<keyword evidence="1" id="KW-0863">Zinc-finger</keyword>
<keyword evidence="6" id="KW-1185">Reference proteome</keyword>
<dbReference type="SMART" id="SM00343">
    <property type="entry name" value="ZnF_C2HC"/>
    <property type="match status" value="1"/>
</dbReference>
<keyword evidence="1" id="KW-0479">Metal-binding</keyword>
<organism evidence="5 6">
    <name type="scientific">Orchesella dallaii</name>
    <dbReference type="NCBI Taxonomy" id="48710"/>
    <lineage>
        <taxon>Eukaryota</taxon>
        <taxon>Metazoa</taxon>
        <taxon>Ecdysozoa</taxon>
        <taxon>Arthropoda</taxon>
        <taxon>Hexapoda</taxon>
        <taxon>Collembola</taxon>
        <taxon>Entomobryomorpha</taxon>
        <taxon>Entomobryoidea</taxon>
        <taxon>Orchesellidae</taxon>
        <taxon>Orchesellinae</taxon>
        <taxon>Orchesella</taxon>
    </lineage>
</organism>
<keyword evidence="2" id="KW-0175">Coiled coil</keyword>
<feature type="chain" id="PRO_5046846756" description="CCHC-type domain-containing protein" evidence="3">
    <location>
        <begin position="21"/>
        <end position="823"/>
    </location>
</feature>
<accession>A0ABP1PTI3</accession>
<evidence type="ECO:0000259" key="4">
    <source>
        <dbReference type="PROSITE" id="PS50158"/>
    </source>
</evidence>
<keyword evidence="3" id="KW-0732">Signal</keyword>
<feature type="signal peptide" evidence="3">
    <location>
        <begin position="1"/>
        <end position="20"/>
    </location>
</feature>
<dbReference type="EMBL" id="CAXLJM020000012">
    <property type="protein sequence ID" value="CAL8076754.1"/>
    <property type="molecule type" value="Genomic_DNA"/>
</dbReference>
<name>A0ABP1PTI3_9HEXA</name>
<sequence length="823" mass="93259">MEVKSTYLLLLAYLIGLVASQNDSSVRISTGMYLKPIQKSVYEATLPLFFKVEIPDISNTSFINIHSCKSKKASCNFSNHIDMLTAETMSILQSGLPNKLDFDFPKRRARSIDIIGAALSWCCGVAKQSEITDLHHSQDDLNTLVDKVKAQVATEHDDAIRSNERLNAYSNQMNSFLQDVGNATQDLEREATWLEERIHNIENALALHAKVLHRVTLALNFQKALSDCRKNLIPNNIVSQLHLRAELIELEKELSKQEQRLVISSSKSEAYYFMHETECYFSNEMLIIRINIPVIHTKNTYEMYSVNPLPFYFEGNLCSLQIQAEYIAYKNNKQVIALQDQEQKNCIYAEKEFCFLPKHSSTVTHNMKCIEQAINRKSSIGKLKENCAFTCSKLETSEAVVTYISYNEYSIVNPGEHIHIQCRDKIFTRSISKELQVGMYHIKLNYGCVAFIRNISIEAEFPCRDEKQETESSIMHVLTAQWSIHSENAIVSTDTLYMEAEKVIDGEWNKKVPTLNLTASPLPDLDRPLHITSVIIYSYLDVLANTLDHRDAHAVGFLFIVVTAAATFIREMLSLINVAANRPEEEEREPSDLVVFPACRVSFPDLSPIRFVQVQEIMQNITIGFILSSFGRNHPNGCGIEFPCVQCMRTSIESNPTENPQRQVRIAMMGQNYRGNLPSMIFRLQPLSGTEISNIDEVFIPISSLVADIQVPDYPPPLIPVTPPLIFPNYPDTHNTIDEDLQVQNEVPLTEYQVPQDTPDQPTGGSADSIYAEVAQEDAHANSPEPFPRRNYHHCFECGTPGHFARQCPNSSGNRTQGNNRRF</sequence>
<evidence type="ECO:0000313" key="5">
    <source>
        <dbReference type="EMBL" id="CAL8076754.1"/>
    </source>
</evidence>
<dbReference type="InterPro" id="IPR036875">
    <property type="entry name" value="Znf_CCHC_sf"/>
</dbReference>
<reference evidence="5 6" key="1">
    <citation type="submission" date="2024-08" db="EMBL/GenBank/DDBJ databases">
        <authorList>
            <person name="Cucini C."/>
            <person name="Frati F."/>
        </authorList>
    </citation>
    <scope>NUCLEOTIDE SEQUENCE [LARGE SCALE GENOMIC DNA]</scope>
</reference>
<comment type="caution">
    <text evidence="5">The sequence shown here is derived from an EMBL/GenBank/DDBJ whole genome shotgun (WGS) entry which is preliminary data.</text>
</comment>
<dbReference type="Pfam" id="PF00098">
    <property type="entry name" value="zf-CCHC"/>
    <property type="match status" value="1"/>
</dbReference>
<evidence type="ECO:0000256" key="2">
    <source>
        <dbReference type="SAM" id="Coils"/>
    </source>
</evidence>
<dbReference type="InterPro" id="IPR001878">
    <property type="entry name" value="Znf_CCHC"/>
</dbReference>
<protein>
    <recommendedName>
        <fullName evidence="4">CCHC-type domain-containing protein</fullName>
    </recommendedName>
</protein>
<feature type="coiled-coil region" evidence="2">
    <location>
        <begin position="240"/>
        <end position="267"/>
    </location>
</feature>
<feature type="domain" description="CCHC-type" evidence="4">
    <location>
        <begin position="795"/>
        <end position="810"/>
    </location>
</feature>